<protein>
    <submittedName>
        <fullName evidence="2">ADP-ribosylation factor GTPase-activating protein GCS1</fullName>
    </submittedName>
</protein>
<reference evidence="3" key="1">
    <citation type="submission" date="2013-09" db="EMBL/GenBank/DDBJ databases">
        <title>Corchorus olitorius genome sequencing.</title>
        <authorList>
            <person name="Alam M."/>
            <person name="Haque M.S."/>
            <person name="Islam M.S."/>
            <person name="Emdad E.M."/>
            <person name="Islam M.M."/>
            <person name="Ahmed B."/>
            <person name="Halim A."/>
            <person name="Hossen Q.M.M."/>
            <person name="Hossain M.Z."/>
            <person name="Ahmed R."/>
            <person name="Khan M.M."/>
            <person name="Islam R."/>
            <person name="Rashid M.M."/>
            <person name="Khan S.A."/>
            <person name="Rahman M.S."/>
            <person name="Alam M."/>
            <person name="Yahiya A.S."/>
            <person name="Khan M.S."/>
            <person name="Azam M.S."/>
            <person name="Haque T."/>
            <person name="Lashkar M.Z.H."/>
            <person name="Akhand A.I."/>
            <person name="Morshed G."/>
            <person name="Roy S."/>
            <person name="Uddin K.S."/>
            <person name="Rabeya T."/>
            <person name="Hossain A.S."/>
            <person name="Chowdhury A."/>
            <person name="Snigdha A.R."/>
            <person name="Mortoza M.S."/>
            <person name="Matin S.A."/>
            <person name="Hoque S.M.E."/>
            <person name="Islam M.K."/>
            <person name="Roy D.K."/>
            <person name="Haider R."/>
            <person name="Moosa M.M."/>
            <person name="Elias S.M."/>
            <person name="Hasan A.M."/>
            <person name="Jahan S."/>
            <person name="Shafiuddin M."/>
            <person name="Mahmood N."/>
            <person name="Shommy N.S."/>
        </authorList>
    </citation>
    <scope>NUCLEOTIDE SEQUENCE [LARGE SCALE GENOMIC DNA]</scope>
    <source>
        <strain evidence="3">cv. O-4</strain>
    </source>
</reference>
<proteinExistence type="predicted"/>
<dbReference type="Proteomes" id="UP000187203">
    <property type="component" value="Unassembled WGS sequence"/>
</dbReference>
<feature type="region of interest" description="Disordered" evidence="1">
    <location>
        <begin position="28"/>
        <end position="47"/>
    </location>
</feature>
<feature type="compositionally biased region" description="Low complexity" evidence="1">
    <location>
        <begin position="93"/>
        <end position="110"/>
    </location>
</feature>
<evidence type="ECO:0000313" key="2">
    <source>
        <dbReference type="EMBL" id="OMO64357.1"/>
    </source>
</evidence>
<dbReference type="AlphaFoldDB" id="A0A1R3H215"/>
<comment type="caution">
    <text evidence="2">The sequence shown here is derived from an EMBL/GenBank/DDBJ whole genome shotgun (WGS) entry which is preliminary data.</text>
</comment>
<keyword evidence="3" id="KW-1185">Reference proteome</keyword>
<gene>
    <name evidence="2" type="ORF">COLO4_32066</name>
</gene>
<accession>A0A1R3H215</accession>
<sequence length="110" mass="11881">MAYYMAFNTNSAPIDKAGGKGTLTMLSAYDRPNDTSPDRTAEVRDRRAPSSVRVRGFEAVRGDFWRSQSQICDEGKRVRQSESFSLANGALTTSATEAQGGAAAAKKSRV</sequence>
<feature type="region of interest" description="Disordered" evidence="1">
    <location>
        <begin position="88"/>
        <end position="110"/>
    </location>
</feature>
<name>A0A1R3H215_9ROSI</name>
<evidence type="ECO:0000313" key="3">
    <source>
        <dbReference type="Proteomes" id="UP000187203"/>
    </source>
</evidence>
<dbReference type="EMBL" id="AWUE01020975">
    <property type="protein sequence ID" value="OMO64357.1"/>
    <property type="molecule type" value="Genomic_DNA"/>
</dbReference>
<evidence type="ECO:0000256" key="1">
    <source>
        <dbReference type="SAM" id="MobiDB-lite"/>
    </source>
</evidence>
<feature type="compositionally biased region" description="Basic and acidic residues" evidence="1">
    <location>
        <begin position="31"/>
        <end position="47"/>
    </location>
</feature>
<organism evidence="2 3">
    <name type="scientific">Corchorus olitorius</name>
    <dbReference type="NCBI Taxonomy" id="93759"/>
    <lineage>
        <taxon>Eukaryota</taxon>
        <taxon>Viridiplantae</taxon>
        <taxon>Streptophyta</taxon>
        <taxon>Embryophyta</taxon>
        <taxon>Tracheophyta</taxon>
        <taxon>Spermatophyta</taxon>
        <taxon>Magnoliopsida</taxon>
        <taxon>eudicotyledons</taxon>
        <taxon>Gunneridae</taxon>
        <taxon>Pentapetalae</taxon>
        <taxon>rosids</taxon>
        <taxon>malvids</taxon>
        <taxon>Malvales</taxon>
        <taxon>Malvaceae</taxon>
        <taxon>Grewioideae</taxon>
        <taxon>Apeibeae</taxon>
        <taxon>Corchorus</taxon>
    </lineage>
</organism>